<name>A0A2R7Y3K6_9ARCH</name>
<accession>A0A2R7Y3K6</accession>
<evidence type="ECO:0000256" key="1">
    <source>
        <dbReference type="ARBA" id="ARBA00007888"/>
    </source>
</evidence>
<keyword evidence="3" id="KW-0408">Iron</keyword>
<dbReference type="AlphaFoldDB" id="A0A2R7Y3K6"/>
<dbReference type="InterPro" id="IPR002780">
    <property type="entry name" value="Hyd_form_HypD"/>
</dbReference>
<dbReference type="EMBL" id="NDWU01000009">
    <property type="protein sequence ID" value="PUA32088.1"/>
    <property type="molecule type" value="Genomic_DNA"/>
</dbReference>
<dbReference type="PIRSF" id="PIRSF005622">
    <property type="entry name" value="Hydrgn_mat_hypD"/>
    <property type="match status" value="1"/>
</dbReference>
<dbReference type="Pfam" id="PF01924">
    <property type="entry name" value="HypD"/>
    <property type="match status" value="1"/>
</dbReference>
<dbReference type="InterPro" id="IPR042243">
    <property type="entry name" value="HypD_1"/>
</dbReference>
<dbReference type="PANTHER" id="PTHR30149">
    <property type="entry name" value="HYDROGENASE PROTEIN ASSEMBLY PROTEIN HYPD"/>
    <property type="match status" value="1"/>
</dbReference>
<organism evidence="4 5">
    <name type="scientific">Candidatus Terraquivivens tikiterensis</name>
    <dbReference type="NCBI Taxonomy" id="1980982"/>
    <lineage>
        <taxon>Archaea</taxon>
        <taxon>Nitrososphaerota</taxon>
        <taxon>Candidatus Wolframiiraptoraceae</taxon>
        <taxon>Candidatus Terraquivivens</taxon>
    </lineage>
</organism>
<dbReference type="Gene3D" id="6.10.20.100">
    <property type="match status" value="1"/>
</dbReference>
<reference evidence="4 5" key="1">
    <citation type="submission" date="2017-04" db="EMBL/GenBank/DDBJ databases">
        <title>Draft Aigarchaeota genome from a New Zealand hot spring.</title>
        <authorList>
            <person name="Reysenbach A.-L."/>
            <person name="Donaho J.A."/>
            <person name="Gerhart J."/>
            <person name="Kelley J.F."/>
            <person name="Kouba K."/>
            <person name="Podar M."/>
            <person name="Stott M."/>
        </authorList>
    </citation>
    <scope>NUCLEOTIDE SEQUENCE [LARGE SCALE GENOMIC DNA]</scope>
    <source>
        <strain evidence="4">NZ13_MG1</strain>
    </source>
</reference>
<dbReference type="NCBIfam" id="TIGR00075">
    <property type="entry name" value="hypD"/>
    <property type="match status" value="1"/>
</dbReference>
<dbReference type="InterPro" id="IPR042244">
    <property type="entry name" value="HypD_2_sf"/>
</dbReference>
<comment type="similarity">
    <text evidence="1">Belongs to the HypD family.</text>
</comment>
<dbReference type="PANTHER" id="PTHR30149:SF0">
    <property type="entry name" value="HYDROGENASE MATURATION FACTOR HYPD"/>
    <property type="match status" value="1"/>
</dbReference>
<keyword evidence="2" id="KW-0479">Metal-binding</keyword>
<protein>
    <submittedName>
        <fullName evidence="4">Hydrogenase formation protein HypD</fullName>
    </submittedName>
</protein>
<dbReference type="Gene3D" id="3.40.50.11750">
    <property type="entry name" value="HypD, alpha/beta domain 1"/>
    <property type="match status" value="2"/>
</dbReference>
<proteinExistence type="inferred from homology"/>
<dbReference type="GO" id="GO:0005506">
    <property type="term" value="F:iron ion binding"/>
    <property type="evidence" value="ECO:0007669"/>
    <property type="project" value="TreeGrafter"/>
</dbReference>
<evidence type="ECO:0000256" key="2">
    <source>
        <dbReference type="ARBA" id="ARBA00022723"/>
    </source>
</evidence>
<dbReference type="GO" id="GO:0070025">
    <property type="term" value="F:carbon monoxide binding"/>
    <property type="evidence" value="ECO:0007669"/>
    <property type="project" value="TreeGrafter"/>
</dbReference>
<evidence type="ECO:0000256" key="3">
    <source>
        <dbReference type="ARBA" id="ARBA00023004"/>
    </source>
</evidence>
<sequence>MDLLREFRRRELAEAIVRKIRSLPLKRPVRICHVCGTHEWTIVHYGLRSLLPENIELIAGPGCPVCITPALDIDQAAELALEGKTVAVFGDVSRSIGSRHSLESIRSEGGSVKVVYSILDAVRMAESDSSREVVFFAVGFETTAPATALHILRSPPSNFSILSSHRYVPSAVISLYSRGRMEMDGIIAPGHATTISGLKAYEPLAKEYGIPVVASGFEPVDVLMSVLMLVKQISEGRAEVLNQYSRSVTWEGNVRAMQTVARVFELTDAHWRGIGLIERSGFVLKDEFRDYDARQKYGLKGVNYADEMHPGCRCAEVMLGRVKPTQCPLYMKACKPNRPVGPCMVSVEGSCRIWATHRVLS</sequence>
<evidence type="ECO:0000313" key="5">
    <source>
        <dbReference type="Proteomes" id="UP000244066"/>
    </source>
</evidence>
<gene>
    <name evidence="4" type="ORF">B9J98_04355</name>
</gene>
<dbReference type="GO" id="GO:0051604">
    <property type="term" value="P:protein maturation"/>
    <property type="evidence" value="ECO:0007669"/>
    <property type="project" value="TreeGrafter"/>
</dbReference>
<dbReference type="GO" id="GO:0051539">
    <property type="term" value="F:4 iron, 4 sulfur cluster binding"/>
    <property type="evidence" value="ECO:0007669"/>
    <property type="project" value="TreeGrafter"/>
</dbReference>
<comment type="caution">
    <text evidence="4">The sequence shown here is derived from an EMBL/GenBank/DDBJ whole genome shotgun (WGS) entry which is preliminary data.</text>
</comment>
<evidence type="ECO:0000313" key="4">
    <source>
        <dbReference type="EMBL" id="PUA32088.1"/>
    </source>
</evidence>
<dbReference type="Proteomes" id="UP000244066">
    <property type="component" value="Unassembled WGS sequence"/>
</dbReference>